<keyword evidence="2" id="KW-0012">Acyltransferase</keyword>
<evidence type="ECO:0000256" key="1">
    <source>
        <dbReference type="ARBA" id="ARBA00022679"/>
    </source>
</evidence>
<dbReference type="PROSITE" id="PS51186">
    <property type="entry name" value="GNAT"/>
    <property type="match status" value="1"/>
</dbReference>
<feature type="compositionally biased region" description="Basic and acidic residues" evidence="3">
    <location>
        <begin position="155"/>
        <end position="164"/>
    </location>
</feature>
<keyword evidence="6" id="KW-1185">Reference proteome</keyword>
<proteinExistence type="predicted"/>
<dbReference type="Gene3D" id="3.40.630.30">
    <property type="match status" value="1"/>
</dbReference>
<reference evidence="5 6" key="1">
    <citation type="submission" date="2020-08" db="EMBL/GenBank/DDBJ databases">
        <title>Whole genome shotgun sequence of Actinoplanes ianthinogenes NBRC 13996.</title>
        <authorList>
            <person name="Komaki H."/>
            <person name="Tamura T."/>
        </authorList>
    </citation>
    <scope>NUCLEOTIDE SEQUENCE [LARGE SCALE GENOMIC DNA]</scope>
    <source>
        <strain evidence="5 6">NBRC 13996</strain>
    </source>
</reference>
<dbReference type="EMBL" id="AP023356">
    <property type="protein sequence ID" value="BCJ44462.1"/>
    <property type="molecule type" value="Genomic_DNA"/>
</dbReference>
<feature type="region of interest" description="Disordered" evidence="3">
    <location>
        <begin position="155"/>
        <end position="174"/>
    </location>
</feature>
<dbReference type="InterPro" id="IPR016181">
    <property type="entry name" value="Acyl_CoA_acyltransferase"/>
</dbReference>
<dbReference type="InterPro" id="IPR000182">
    <property type="entry name" value="GNAT_dom"/>
</dbReference>
<evidence type="ECO:0000256" key="3">
    <source>
        <dbReference type="SAM" id="MobiDB-lite"/>
    </source>
</evidence>
<protein>
    <submittedName>
        <fullName evidence="5">N-acetyltransferase</fullName>
    </submittedName>
</protein>
<organism evidence="5 6">
    <name type="scientific">Actinoplanes ianthinogenes</name>
    <dbReference type="NCBI Taxonomy" id="122358"/>
    <lineage>
        <taxon>Bacteria</taxon>
        <taxon>Bacillati</taxon>
        <taxon>Actinomycetota</taxon>
        <taxon>Actinomycetes</taxon>
        <taxon>Micromonosporales</taxon>
        <taxon>Micromonosporaceae</taxon>
        <taxon>Actinoplanes</taxon>
    </lineage>
</organism>
<name>A0ABN6CG82_9ACTN</name>
<gene>
    <name evidence="5" type="ORF">Aiant_51190</name>
</gene>
<dbReference type="Pfam" id="PF00583">
    <property type="entry name" value="Acetyltransf_1"/>
    <property type="match status" value="1"/>
</dbReference>
<evidence type="ECO:0000313" key="5">
    <source>
        <dbReference type="EMBL" id="BCJ44462.1"/>
    </source>
</evidence>
<evidence type="ECO:0000313" key="6">
    <source>
        <dbReference type="Proteomes" id="UP000676967"/>
    </source>
</evidence>
<dbReference type="SUPFAM" id="SSF55729">
    <property type="entry name" value="Acyl-CoA N-acyltransferases (Nat)"/>
    <property type="match status" value="1"/>
</dbReference>
<dbReference type="InterPro" id="IPR050832">
    <property type="entry name" value="Bact_Acetyltransf"/>
</dbReference>
<dbReference type="CDD" id="cd04301">
    <property type="entry name" value="NAT_SF"/>
    <property type="match status" value="1"/>
</dbReference>
<dbReference type="PANTHER" id="PTHR43877">
    <property type="entry name" value="AMINOALKYLPHOSPHONATE N-ACETYLTRANSFERASE-RELATED-RELATED"/>
    <property type="match status" value="1"/>
</dbReference>
<evidence type="ECO:0000256" key="2">
    <source>
        <dbReference type="ARBA" id="ARBA00023315"/>
    </source>
</evidence>
<feature type="domain" description="N-acetyltransferase" evidence="4">
    <location>
        <begin position="19"/>
        <end position="183"/>
    </location>
</feature>
<accession>A0ABN6CG82</accession>
<keyword evidence="1" id="KW-0808">Transferase</keyword>
<dbReference type="Proteomes" id="UP000676967">
    <property type="component" value="Chromosome"/>
</dbReference>
<sequence length="183" mass="20497">MWTTSFAGRRGTSLVRMSVLLRPAGEADPVQVGVLHQRSRVAAYSGFISREVLEARSAESFGEWWAERWRWERETHRMTLAEVDGELAGFTYLGPSETPGAAELYAIHVDPDHVGTGVGRALMIHALKELPSLGGDRAVLWVLTENHQARRFYERGGWHPDGATRTEPVNDVPVPQLRYSHPL</sequence>
<dbReference type="PANTHER" id="PTHR43877:SF2">
    <property type="entry name" value="AMINOALKYLPHOSPHONATE N-ACETYLTRANSFERASE-RELATED"/>
    <property type="match status" value="1"/>
</dbReference>
<evidence type="ECO:0000259" key="4">
    <source>
        <dbReference type="PROSITE" id="PS51186"/>
    </source>
</evidence>